<feature type="binding site" evidence="19">
    <location>
        <position position="257"/>
    </location>
    <ligand>
        <name>Zn(2+)</name>
        <dbReference type="ChEBI" id="CHEBI:29105"/>
        <note>catalytic</note>
    </ligand>
</feature>
<dbReference type="Pfam" id="PF00926">
    <property type="entry name" value="DHBP_synthase"/>
    <property type="match status" value="1"/>
</dbReference>
<feature type="active site" description="Nucleophile; for GTP cyclohydrolase activity" evidence="19">
    <location>
        <position position="331"/>
    </location>
</feature>
<evidence type="ECO:0000256" key="14">
    <source>
        <dbReference type="ARBA" id="ARBA00023211"/>
    </source>
</evidence>
<dbReference type="Pfam" id="PF00925">
    <property type="entry name" value="GTP_cyclohydro2"/>
    <property type="match status" value="1"/>
</dbReference>
<evidence type="ECO:0000313" key="22">
    <source>
        <dbReference type="Proteomes" id="UP000266287"/>
    </source>
</evidence>
<dbReference type="EC" id="3.5.4.25" evidence="19"/>
<dbReference type="EC" id="4.1.99.12" evidence="19"/>
<feature type="binding site" evidence="19">
    <location>
        <position position="357"/>
    </location>
    <ligand>
        <name>GTP</name>
        <dbReference type="ChEBI" id="CHEBI:37565"/>
    </ligand>
</feature>
<keyword evidence="15 19" id="KW-0456">Lyase</keyword>
<evidence type="ECO:0000256" key="15">
    <source>
        <dbReference type="ARBA" id="ARBA00023239"/>
    </source>
</evidence>
<proteinExistence type="inferred from homology"/>
<evidence type="ECO:0000256" key="12">
    <source>
        <dbReference type="ARBA" id="ARBA00022842"/>
    </source>
</evidence>
<comment type="similarity">
    <text evidence="19">In the C-terminal section; belongs to the GTP cyclohydrolase II family.</text>
</comment>
<dbReference type="GO" id="GO:0000287">
    <property type="term" value="F:magnesium ion binding"/>
    <property type="evidence" value="ECO:0007669"/>
    <property type="project" value="UniProtKB-UniRule"/>
</dbReference>
<feature type="binding site" evidence="19">
    <location>
        <position position="28"/>
    </location>
    <ligand>
        <name>Mg(2+)</name>
        <dbReference type="ChEBI" id="CHEBI:18420"/>
        <label>1</label>
    </ligand>
</feature>
<dbReference type="PANTHER" id="PTHR21327">
    <property type="entry name" value="GTP CYCLOHYDROLASE II-RELATED"/>
    <property type="match status" value="1"/>
</dbReference>
<comment type="similarity">
    <text evidence="6 19">In the N-terminal section; belongs to the DHBP synthase family.</text>
</comment>
<feature type="binding site" evidence="19">
    <location>
        <begin position="295"/>
        <end position="297"/>
    </location>
    <ligand>
        <name>GTP</name>
        <dbReference type="ChEBI" id="CHEBI:37565"/>
    </ligand>
</feature>
<protein>
    <recommendedName>
        <fullName evidence="19">Riboflavin biosynthesis protein RibBA</fullName>
    </recommendedName>
    <domain>
        <recommendedName>
            <fullName evidence="19">3,4-dihydroxy-2-butanone 4-phosphate synthase</fullName>
            <shortName evidence="19">DHBP synthase</shortName>
            <ecNumber evidence="19">4.1.99.12</ecNumber>
        </recommendedName>
    </domain>
    <domain>
        <recommendedName>
            <fullName evidence="19">GTP cyclohydrolase-2</fullName>
            <ecNumber evidence="19">3.5.4.25</ecNumber>
        </recommendedName>
        <alternativeName>
            <fullName evidence="19">GTP cyclohydrolase II</fullName>
        </alternativeName>
    </domain>
</protein>
<keyword evidence="12 19" id="KW-0460">Magnesium</keyword>
<organism evidence="21 22">
    <name type="scientific">candidate division NPL-UPA2 bacterium Unc8</name>
    <dbReference type="NCBI Taxonomy" id="1980939"/>
    <lineage>
        <taxon>Bacteria</taxon>
    </lineage>
</organism>
<dbReference type="Proteomes" id="UP000266287">
    <property type="component" value="Unassembled WGS sequence"/>
</dbReference>
<keyword evidence="14 19" id="KW-0464">Manganese</keyword>
<dbReference type="UniPathway" id="UPA00275">
    <property type="reaction ID" value="UER00399"/>
</dbReference>
<feature type="binding site" evidence="19">
    <location>
        <begin position="140"/>
        <end position="144"/>
    </location>
    <ligand>
        <name>D-ribulose 5-phosphate</name>
        <dbReference type="ChEBI" id="CHEBI:58121"/>
    </ligand>
</feature>
<comment type="cofactor">
    <cofactor evidence="2">
        <name>Mn(2+)</name>
        <dbReference type="ChEBI" id="CHEBI:29035"/>
    </cofactor>
</comment>
<feature type="binding site" evidence="19">
    <location>
        <position position="273"/>
    </location>
    <ligand>
        <name>GTP</name>
        <dbReference type="ChEBI" id="CHEBI:37565"/>
    </ligand>
</feature>
<comment type="cofactor">
    <cofactor evidence="19">
        <name>Mg(2+)</name>
        <dbReference type="ChEBI" id="CHEBI:18420"/>
    </cofactor>
    <cofactor evidence="19">
        <name>Mn(2+)</name>
        <dbReference type="ChEBI" id="CHEBI:29035"/>
    </cofactor>
    <text evidence="19">Binds 2 divalent metal cations per subunit. Magnesium or manganese.</text>
</comment>
<dbReference type="InterPro" id="IPR016299">
    <property type="entry name" value="Riboflavin_synth_RibBA"/>
</dbReference>
<feature type="binding site" evidence="19">
    <location>
        <position position="164"/>
    </location>
    <ligand>
        <name>D-ribulose 5-phosphate</name>
        <dbReference type="ChEBI" id="CHEBI:58121"/>
    </ligand>
</feature>
<dbReference type="GO" id="GO:0005829">
    <property type="term" value="C:cytosol"/>
    <property type="evidence" value="ECO:0007669"/>
    <property type="project" value="TreeGrafter"/>
</dbReference>
<comment type="function">
    <text evidence="17 19">Catalyzes the conversion of GTP to 2,5-diamino-6-ribosylamino-4(3H)-pyrimidinone 5'-phosphate (DARP), formate and pyrophosphate.</text>
</comment>
<evidence type="ECO:0000256" key="19">
    <source>
        <dbReference type="HAMAP-Rule" id="MF_01283"/>
    </source>
</evidence>
<evidence type="ECO:0000256" key="18">
    <source>
        <dbReference type="ARBA" id="ARBA00049295"/>
    </source>
</evidence>
<feature type="domain" description="GTP cyclohydrolase II" evidence="20">
    <location>
        <begin position="210"/>
        <end position="373"/>
    </location>
</feature>
<feature type="binding site" evidence="19">
    <location>
        <position position="143"/>
    </location>
    <ligand>
        <name>Mg(2+)</name>
        <dbReference type="ChEBI" id="CHEBI:18420"/>
        <label>2</label>
    </ligand>
</feature>
<dbReference type="EMBL" id="NDHY01000002">
    <property type="protein sequence ID" value="RII00658.1"/>
    <property type="molecule type" value="Genomic_DNA"/>
</dbReference>
<dbReference type="FunFam" id="3.90.870.10:FF:000001">
    <property type="entry name" value="Riboflavin biosynthesis protein RibBA"/>
    <property type="match status" value="1"/>
</dbReference>
<feature type="binding site" evidence="19">
    <location>
        <begin position="252"/>
        <end position="256"/>
    </location>
    <ligand>
        <name>GTP</name>
        <dbReference type="ChEBI" id="CHEBI:37565"/>
    </ligand>
</feature>
<dbReference type="Gene3D" id="3.40.50.10990">
    <property type="entry name" value="GTP cyclohydrolase II"/>
    <property type="match status" value="1"/>
</dbReference>
<evidence type="ECO:0000256" key="5">
    <source>
        <dbReference type="ARBA" id="ARBA00004904"/>
    </source>
</evidence>
<feature type="binding site" evidence="19">
    <location>
        <begin position="27"/>
        <end position="28"/>
    </location>
    <ligand>
        <name>D-ribulose 5-phosphate</name>
        <dbReference type="ChEBI" id="CHEBI:58121"/>
    </ligand>
</feature>
<feature type="site" description="Essential for DHBP synthase activity" evidence="19">
    <location>
        <position position="126"/>
    </location>
</feature>
<evidence type="ECO:0000256" key="17">
    <source>
        <dbReference type="ARBA" id="ARBA00043932"/>
    </source>
</evidence>
<evidence type="ECO:0000256" key="16">
    <source>
        <dbReference type="ARBA" id="ARBA00023268"/>
    </source>
</evidence>
<dbReference type="NCBIfam" id="NF001591">
    <property type="entry name" value="PRK00393.1"/>
    <property type="match status" value="1"/>
</dbReference>
<feature type="binding site" evidence="19">
    <location>
        <position position="317"/>
    </location>
    <ligand>
        <name>GTP</name>
        <dbReference type="ChEBI" id="CHEBI:37565"/>
    </ligand>
</feature>
<evidence type="ECO:0000256" key="2">
    <source>
        <dbReference type="ARBA" id="ARBA00001936"/>
    </source>
</evidence>
<dbReference type="PANTHER" id="PTHR21327:SF18">
    <property type="entry name" value="3,4-DIHYDROXY-2-BUTANONE 4-PHOSPHATE SYNTHASE"/>
    <property type="match status" value="1"/>
</dbReference>
<feature type="region of interest" description="GTP cyclohydrolase II" evidence="19">
    <location>
        <begin position="202"/>
        <end position="400"/>
    </location>
</feature>
<name>A0A399FW53_UNCN2</name>
<keyword evidence="16 19" id="KW-0511">Multifunctional enzyme</keyword>
<comment type="pathway">
    <text evidence="5 19">Cofactor biosynthesis; riboflavin biosynthesis; 2-hydroxy-3-oxobutyl phosphate from D-ribulose 5-phosphate: step 1/1.</text>
</comment>
<comment type="caution">
    <text evidence="21">The sequence shown here is derived from an EMBL/GenBank/DDBJ whole genome shotgun (WGS) entry which is preliminary data.</text>
</comment>
<evidence type="ECO:0000256" key="11">
    <source>
        <dbReference type="ARBA" id="ARBA00022833"/>
    </source>
</evidence>
<dbReference type="InterPro" id="IPR000926">
    <property type="entry name" value="RibA"/>
</dbReference>
<dbReference type="GO" id="GO:0030145">
    <property type="term" value="F:manganese ion binding"/>
    <property type="evidence" value="ECO:0007669"/>
    <property type="project" value="UniProtKB-UniRule"/>
</dbReference>
<dbReference type="InterPro" id="IPR032677">
    <property type="entry name" value="GTP_cyclohydro_II"/>
</dbReference>
<evidence type="ECO:0000256" key="1">
    <source>
        <dbReference type="ARBA" id="ARBA00000141"/>
    </source>
</evidence>
<keyword evidence="7 19" id="KW-0686">Riboflavin biosynthesis</keyword>
<evidence type="ECO:0000256" key="4">
    <source>
        <dbReference type="ARBA" id="ARBA00004853"/>
    </source>
</evidence>
<feature type="binding site" evidence="19">
    <location>
        <position position="352"/>
    </location>
    <ligand>
        <name>GTP</name>
        <dbReference type="ChEBI" id="CHEBI:37565"/>
    </ligand>
</feature>
<dbReference type="NCBIfam" id="TIGR00506">
    <property type="entry name" value="ribB"/>
    <property type="match status" value="1"/>
</dbReference>
<dbReference type="GO" id="GO:0008686">
    <property type="term" value="F:3,4-dihydroxy-2-butanone-4-phosphate synthase activity"/>
    <property type="evidence" value="ECO:0007669"/>
    <property type="project" value="UniProtKB-UniRule"/>
</dbReference>
<dbReference type="InterPro" id="IPR017945">
    <property type="entry name" value="DHBP_synth_RibB-like_a/b_dom"/>
</dbReference>
<feature type="site" description="Essential for DHBP synthase activity" evidence="19">
    <location>
        <position position="164"/>
    </location>
</feature>
<sequence>MKFNSISQAINSIRQGKMIIIVDDERREDEGDLVIAAEKVTPEVINFMAKHGRGLICLPITEERLNELRLYPMVSNGGDRFGSAFTVSVDAKEGITTGISAYDRALTVKAIVNPETKPEDLVSPGHIFPLRAQQGGVLRRAGHTEAAVDFALLAGLYPASVICEIMNDDGIMARGKELIEFADKHKLHIITIANIIAYRRQTEKLIKKVLTTDFPTEFGEFKLIMYETTIDKEHHLALVKGDVNNKKDVMVRVHSECLTGDVFHSRRCDCGEQLTEALKKIADEGEGVLIYMRQEGRGVGLLNKLRAYVLQDDGLDTVEANKKLGFESDLRDYGIGAQILADIGLSTIRLLTNNPKKIVGLEGYGLKVVKRIPIEIHPHEFNRKYLMTKKVKFGHFLKVH</sequence>
<feature type="binding site" evidence="19">
    <location>
        <position position="32"/>
    </location>
    <ligand>
        <name>D-ribulose 5-phosphate</name>
        <dbReference type="ChEBI" id="CHEBI:58121"/>
    </ligand>
</feature>
<evidence type="ECO:0000313" key="21">
    <source>
        <dbReference type="EMBL" id="RII00658.1"/>
    </source>
</evidence>
<keyword evidence="9 19" id="KW-0547">Nucleotide-binding</keyword>
<dbReference type="InterPro" id="IPR036144">
    <property type="entry name" value="RibA-like_sf"/>
</dbReference>
<feature type="binding site" evidence="19">
    <location>
        <position position="270"/>
    </location>
    <ligand>
        <name>Zn(2+)</name>
        <dbReference type="ChEBI" id="CHEBI:29105"/>
        <note>catalytic</note>
    </ligand>
</feature>
<evidence type="ECO:0000256" key="13">
    <source>
        <dbReference type="ARBA" id="ARBA00023134"/>
    </source>
</evidence>
<dbReference type="HAMAP" id="MF_00180">
    <property type="entry name" value="RibB"/>
    <property type="match status" value="1"/>
</dbReference>
<dbReference type="AlphaFoldDB" id="A0A399FW53"/>
<dbReference type="GO" id="GO:0009231">
    <property type="term" value="P:riboflavin biosynthetic process"/>
    <property type="evidence" value="ECO:0007669"/>
    <property type="project" value="UniProtKB-UniRule"/>
</dbReference>
<feature type="region of interest" description="DHBP synthase" evidence="19">
    <location>
        <begin position="1"/>
        <end position="201"/>
    </location>
</feature>
<evidence type="ECO:0000256" key="7">
    <source>
        <dbReference type="ARBA" id="ARBA00022619"/>
    </source>
</evidence>
<feature type="binding site" evidence="19">
    <location>
        <position position="268"/>
    </location>
    <ligand>
        <name>Zn(2+)</name>
        <dbReference type="ChEBI" id="CHEBI:29105"/>
        <note>catalytic</note>
    </ligand>
</feature>
<dbReference type="NCBIfam" id="NF006803">
    <property type="entry name" value="PRK09311.1"/>
    <property type="match status" value="1"/>
</dbReference>
<evidence type="ECO:0000256" key="8">
    <source>
        <dbReference type="ARBA" id="ARBA00022723"/>
    </source>
</evidence>
<keyword evidence="13 19" id="KW-0342">GTP-binding</keyword>
<dbReference type="PIRSF" id="PIRSF001259">
    <property type="entry name" value="RibA"/>
    <property type="match status" value="1"/>
</dbReference>
<feature type="active site" description="Proton acceptor; for GTP cyclohydrolase activity" evidence="19">
    <location>
        <position position="329"/>
    </location>
</feature>
<dbReference type="FunFam" id="3.40.50.10990:FF:000001">
    <property type="entry name" value="Riboflavin biosynthesis protein RibBA"/>
    <property type="match status" value="1"/>
</dbReference>
<dbReference type="HAMAP" id="MF_00179">
    <property type="entry name" value="RibA"/>
    <property type="match status" value="1"/>
</dbReference>
<comment type="function">
    <text evidence="3 19">Catalyzes the conversion of D-ribulose 5-phosphate to formate and 3,4-dihydroxy-2-butanone 4-phosphate.</text>
</comment>
<keyword evidence="8 19" id="KW-0479">Metal-binding</keyword>
<dbReference type="SUPFAM" id="SSF142695">
    <property type="entry name" value="RibA-like"/>
    <property type="match status" value="1"/>
</dbReference>
<dbReference type="SUPFAM" id="SSF55821">
    <property type="entry name" value="YrdC/RibB"/>
    <property type="match status" value="1"/>
</dbReference>
<reference evidence="21 22" key="1">
    <citation type="submission" date="2018-08" db="EMBL/GenBank/DDBJ databases">
        <title>Draft genome of candidate division NPL-UPA2 bacterium Unc8 that adapted to ultra-basic serpentinizing groundwater.</title>
        <authorList>
            <person name="Ishii S."/>
            <person name="Suzuki S."/>
            <person name="Nealson K.H."/>
        </authorList>
    </citation>
    <scope>NUCLEOTIDE SEQUENCE [LARGE SCALE GENOMIC DNA]</scope>
    <source>
        <strain evidence="21">Unc8</strain>
    </source>
</reference>
<accession>A0A399FW53</accession>
<comment type="cofactor">
    <cofactor evidence="19">
        <name>Zn(2+)</name>
        <dbReference type="ChEBI" id="CHEBI:29105"/>
    </cofactor>
    <text evidence="19">Binds 1 zinc ion per subunit.</text>
</comment>
<feature type="binding site" evidence="19">
    <location>
        <position position="28"/>
    </location>
    <ligand>
        <name>Mg(2+)</name>
        <dbReference type="ChEBI" id="CHEBI:18420"/>
        <label>2</label>
    </ligand>
</feature>
<dbReference type="NCBIfam" id="TIGR00505">
    <property type="entry name" value="ribA"/>
    <property type="match status" value="1"/>
</dbReference>
<evidence type="ECO:0000256" key="6">
    <source>
        <dbReference type="ARBA" id="ARBA00005520"/>
    </source>
</evidence>
<dbReference type="CDD" id="cd00641">
    <property type="entry name" value="GTP_cyclohydro2"/>
    <property type="match status" value="1"/>
</dbReference>
<comment type="catalytic activity">
    <reaction evidence="18 19">
        <text>GTP + 4 H2O = 2,5-diamino-6-hydroxy-4-(5-phosphoribosylamino)-pyrimidine + formate + 2 phosphate + 3 H(+)</text>
        <dbReference type="Rhea" id="RHEA:23704"/>
        <dbReference type="ChEBI" id="CHEBI:15377"/>
        <dbReference type="ChEBI" id="CHEBI:15378"/>
        <dbReference type="ChEBI" id="CHEBI:15740"/>
        <dbReference type="ChEBI" id="CHEBI:37565"/>
        <dbReference type="ChEBI" id="CHEBI:43474"/>
        <dbReference type="ChEBI" id="CHEBI:58614"/>
        <dbReference type="EC" id="3.5.4.25"/>
    </reaction>
</comment>
<gene>
    <name evidence="19" type="primary">ribBA</name>
    <name evidence="21" type="ORF">B9J77_01140</name>
</gene>
<dbReference type="HAMAP" id="MF_01283">
    <property type="entry name" value="RibBA"/>
    <property type="match status" value="1"/>
</dbReference>
<dbReference type="InterPro" id="IPR000422">
    <property type="entry name" value="DHBP_synthase_RibB"/>
</dbReference>
<evidence type="ECO:0000256" key="10">
    <source>
        <dbReference type="ARBA" id="ARBA00022801"/>
    </source>
</evidence>
<dbReference type="GO" id="GO:0005525">
    <property type="term" value="F:GTP binding"/>
    <property type="evidence" value="ECO:0007669"/>
    <property type="project" value="UniProtKB-KW"/>
</dbReference>
<dbReference type="GO" id="GO:0008270">
    <property type="term" value="F:zinc ion binding"/>
    <property type="evidence" value="ECO:0007669"/>
    <property type="project" value="UniProtKB-UniRule"/>
</dbReference>
<keyword evidence="10 19" id="KW-0378">Hydrolase</keyword>
<comment type="catalytic activity">
    <reaction evidence="1 19">
        <text>D-ribulose 5-phosphate = (2S)-2-hydroxy-3-oxobutyl phosphate + formate + H(+)</text>
        <dbReference type="Rhea" id="RHEA:18457"/>
        <dbReference type="ChEBI" id="CHEBI:15378"/>
        <dbReference type="ChEBI" id="CHEBI:15740"/>
        <dbReference type="ChEBI" id="CHEBI:58121"/>
        <dbReference type="ChEBI" id="CHEBI:58830"/>
        <dbReference type="EC" id="4.1.99.12"/>
    </reaction>
</comment>
<keyword evidence="11 19" id="KW-0862">Zinc</keyword>
<comment type="pathway">
    <text evidence="4 19">Cofactor biosynthesis; riboflavin biosynthesis; 5-amino-6-(D-ribitylamino)uracil from GTP: step 1/4.</text>
</comment>
<evidence type="ECO:0000256" key="9">
    <source>
        <dbReference type="ARBA" id="ARBA00022741"/>
    </source>
</evidence>
<evidence type="ECO:0000256" key="3">
    <source>
        <dbReference type="ARBA" id="ARBA00002284"/>
    </source>
</evidence>
<dbReference type="GO" id="GO:0003935">
    <property type="term" value="F:GTP cyclohydrolase II activity"/>
    <property type="evidence" value="ECO:0007669"/>
    <property type="project" value="UniProtKB-UniRule"/>
</dbReference>
<evidence type="ECO:0000259" key="20">
    <source>
        <dbReference type="Pfam" id="PF00925"/>
    </source>
</evidence>
<dbReference type="Gene3D" id="3.90.870.10">
    <property type="entry name" value="DHBP synthase"/>
    <property type="match status" value="1"/>
</dbReference>